<dbReference type="Pfam" id="PF13399">
    <property type="entry name" value="LytR_C"/>
    <property type="match status" value="1"/>
</dbReference>
<gene>
    <name evidence="3" type="ORF">KGQ19_48435</name>
</gene>
<name>A0ABS5L8L7_9ACTN</name>
<sequence length="187" mass="17754">ALSDQAGSGSGSGVPSAAGAPGTGGAPALPPLPAARGAAAGMRPAAIAPPDTNTVVDLYNATAKNGLATTVGDWLSASGWPVDKTAGAASQNHTTIFYGKGAEKAAGQLAATLGVQAVPAPSARTTAGHVLIRLGADYTPPGDPQPAAPGDGTGSGATDPANPDPSGTPDPANSPGIAMDNGITCVN</sequence>
<evidence type="ECO:0000256" key="1">
    <source>
        <dbReference type="SAM" id="MobiDB-lite"/>
    </source>
</evidence>
<keyword evidence="4" id="KW-1185">Reference proteome</keyword>
<feature type="non-terminal residue" evidence="3">
    <location>
        <position position="1"/>
    </location>
</feature>
<dbReference type="Gene3D" id="3.30.70.2390">
    <property type="match status" value="1"/>
</dbReference>
<feature type="region of interest" description="Disordered" evidence="1">
    <location>
        <begin position="1"/>
        <end position="32"/>
    </location>
</feature>
<evidence type="ECO:0000259" key="2">
    <source>
        <dbReference type="Pfam" id="PF13399"/>
    </source>
</evidence>
<reference evidence="3 4" key="1">
    <citation type="submission" date="2020-02" db="EMBL/GenBank/DDBJ databases">
        <title>Acidophilic actinobacteria isolated from forest soil.</title>
        <authorList>
            <person name="Golinska P."/>
        </authorList>
    </citation>
    <scope>NUCLEOTIDE SEQUENCE [LARGE SCALE GENOMIC DNA]</scope>
    <source>
        <strain evidence="3 4">NL8</strain>
    </source>
</reference>
<accession>A0ABS5L8L7</accession>
<feature type="domain" description="LytR/CpsA/Psr regulator C-terminal" evidence="2">
    <location>
        <begin position="55"/>
        <end position="138"/>
    </location>
</feature>
<dbReference type="RefSeq" id="WP_212022380.1">
    <property type="nucleotide sequence ID" value="NZ_JAAFYZ010000458.1"/>
</dbReference>
<evidence type="ECO:0000313" key="4">
    <source>
        <dbReference type="Proteomes" id="UP000730482"/>
    </source>
</evidence>
<dbReference type="EMBL" id="JAAFYZ010000458">
    <property type="protein sequence ID" value="MBS2554708.1"/>
    <property type="molecule type" value="Genomic_DNA"/>
</dbReference>
<comment type="caution">
    <text evidence="3">The sequence shown here is derived from an EMBL/GenBank/DDBJ whole genome shotgun (WGS) entry which is preliminary data.</text>
</comment>
<feature type="region of interest" description="Disordered" evidence="1">
    <location>
        <begin position="135"/>
        <end position="187"/>
    </location>
</feature>
<proteinExistence type="predicted"/>
<dbReference type="Proteomes" id="UP000730482">
    <property type="component" value="Unassembled WGS sequence"/>
</dbReference>
<evidence type="ECO:0000313" key="3">
    <source>
        <dbReference type="EMBL" id="MBS2554708.1"/>
    </source>
</evidence>
<dbReference type="InterPro" id="IPR027381">
    <property type="entry name" value="LytR/CpsA/Psr_C"/>
</dbReference>
<protein>
    <submittedName>
        <fullName evidence="3">LytR C-terminal domain-containing protein</fullName>
    </submittedName>
</protein>
<organism evidence="3 4">
    <name type="scientific">Catenulispora pinistramenti</name>
    <dbReference type="NCBI Taxonomy" id="2705254"/>
    <lineage>
        <taxon>Bacteria</taxon>
        <taxon>Bacillati</taxon>
        <taxon>Actinomycetota</taxon>
        <taxon>Actinomycetes</taxon>
        <taxon>Catenulisporales</taxon>
        <taxon>Catenulisporaceae</taxon>
        <taxon>Catenulispora</taxon>
    </lineage>
</organism>